<keyword evidence="1" id="KW-1133">Transmembrane helix</keyword>
<evidence type="ECO:0000259" key="3">
    <source>
        <dbReference type="Pfam" id="PF24384"/>
    </source>
</evidence>
<proteinExistence type="predicted"/>
<dbReference type="Gene3D" id="3.60.21.10">
    <property type="match status" value="1"/>
</dbReference>
<dbReference type="AlphaFoldDB" id="A0AAV2T3Z9"/>
<feature type="transmembrane region" description="Helical" evidence="1">
    <location>
        <begin position="523"/>
        <end position="545"/>
    </location>
</feature>
<sequence>MLCRRWVVTLFLACCSAFAIFFYVFHGIFDIRSRVCELYTQRSHQNCSGGRPPTDFRQTIPVPGSGHSRLTEEFEGLFWFVQITDIHISVHDGLSRAEDLRKFCRSRIPVIKPDLVIASGDLSDSKTADKYDSFQYRTEWELYRAAIRDSGVLNITHWLDIRGNHDAFDVPGLDHEENYFKTYGVQGRLHPQSYSYTLQKPYGRYSFIGFDACLNPGLKRPLNFFGEVTPESQVKIKQLAEEALGSNQVFWFGHYPTSSVVSPQLDLRNLIGRSAFAYLCGHFHTCYGLVPRMYAFQPEGYIELELGDWRDSRYYRIVAVDHDLVSFVDMEMPTVVNKTEWPVVLVTNPKDANFLLPNKEPTCRISDSTHIRILAWSEWPITLVSVHIDGIYLGDAVQVDTVKTATNKIAPYPLYTLAWDPKQWTESHVHTIEVSVQDARGNQRIVSQPFALNGTPLCNYPFFQSYFIHTDHTFNLRAAFSLTWILIASAVVIPRILPQSASRPLLFGFRFTRGLYYFSNNGYLLYPFLIYLVYVLACPVFMGFLTRMHFGVVFSFGIYVAGNLILDSLTFFHEMVQLFLFFWTSLLSTFWYLGGLKGSTTYDRQKNSSIRSSYADCKGDQQAVEEKVTPAVNRGTRSICSIPLLPFVITLTFTSVQIYFTLSTVYFPYGTLAFILSPGRILPLVLSWYFARTVGQM</sequence>
<keyword evidence="1" id="KW-0812">Transmembrane</keyword>
<feature type="domain" description="Calcineurin-like phosphoesterase" evidence="2">
    <location>
        <begin position="79"/>
        <end position="285"/>
    </location>
</feature>
<dbReference type="Proteomes" id="UP001497525">
    <property type="component" value="Unassembled WGS sequence"/>
</dbReference>
<dbReference type="InterPro" id="IPR041871">
    <property type="entry name" value="MPP_TMEM62"/>
</dbReference>
<evidence type="ECO:0000256" key="1">
    <source>
        <dbReference type="SAM" id="Phobius"/>
    </source>
</evidence>
<dbReference type="SUPFAM" id="SSF56300">
    <property type="entry name" value="Metallo-dependent phosphatases"/>
    <property type="match status" value="1"/>
</dbReference>
<protein>
    <recommendedName>
        <fullName evidence="6">Calcineurin-like phosphoesterase domain-containing protein</fullName>
    </recommendedName>
</protein>
<feature type="transmembrane region" description="Helical" evidence="1">
    <location>
        <begin position="642"/>
        <end position="660"/>
    </location>
</feature>
<comment type="caution">
    <text evidence="4">The sequence shown here is derived from an EMBL/GenBank/DDBJ whole genome shotgun (WGS) entry which is preliminary data.</text>
</comment>
<evidence type="ECO:0000313" key="5">
    <source>
        <dbReference type="Proteomes" id="UP001497525"/>
    </source>
</evidence>
<dbReference type="EMBL" id="CAXLJL010000112">
    <property type="protein sequence ID" value="CAL5131945.1"/>
    <property type="molecule type" value="Genomic_DNA"/>
</dbReference>
<dbReference type="InterPro" id="IPR056229">
    <property type="entry name" value="Ig_TMM62"/>
</dbReference>
<dbReference type="Pfam" id="PF24384">
    <property type="entry name" value="Ig_TMM62"/>
    <property type="match status" value="1"/>
</dbReference>
<dbReference type="PANTHER" id="PTHR14795:SF0">
    <property type="entry name" value="TRANSMEMBRANE PROTEIN 62"/>
    <property type="match status" value="1"/>
</dbReference>
<reference evidence="4" key="1">
    <citation type="submission" date="2024-06" db="EMBL/GenBank/DDBJ databases">
        <authorList>
            <person name="Liu X."/>
            <person name="Lenzi L."/>
            <person name="Haldenby T S."/>
            <person name="Uol C."/>
        </authorList>
    </citation>
    <scope>NUCLEOTIDE SEQUENCE</scope>
</reference>
<gene>
    <name evidence="4" type="ORF">CDAUBV1_LOCUS4474</name>
</gene>
<keyword evidence="1" id="KW-0472">Membrane</keyword>
<dbReference type="InterPro" id="IPR029052">
    <property type="entry name" value="Metallo-depent_PP-like"/>
</dbReference>
<dbReference type="Pfam" id="PF00149">
    <property type="entry name" value="Metallophos"/>
    <property type="match status" value="1"/>
</dbReference>
<organism evidence="4 5">
    <name type="scientific">Calicophoron daubneyi</name>
    <name type="common">Rumen fluke</name>
    <name type="synonym">Paramphistomum daubneyi</name>
    <dbReference type="NCBI Taxonomy" id="300641"/>
    <lineage>
        <taxon>Eukaryota</taxon>
        <taxon>Metazoa</taxon>
        <taxon>Spiralia</taxon>
        <taxon>Lophotrochozoa</taxon>
        <taxon>Platyhelminthes</taxon>
        <taxon>Trematoda</taxon>
        <taxon>Digenea</taxon>
        <taxon>Plagiorchiida</taxon>
        <taxon>Pronocephalata</taxon>
        <taxon>Paramphistomoidea</taxon>
        <taxon>Paramphistomidae</taxon>
        <taxon>Calicophoron</taxon>
    </lineage>
</organism>
<feature type="transmembrane region" description="Helical" evidence="1">
    <location>
        <begin position="6"/>
        <end position="25"/>
    </location>
</feature>
<feature type="transmembrane region" description="Helical" evidence="1">
    <location>
        <begin position="666"/>
        <end position="691"/>
    </location>
</feature>
<accession>A0AAV2T3Z9</accession>
<feature type="domain" description="TMEM62 Ig-like" evidence="3">
    <location>
        <begin position="339"/>
        <end position="455"/>
    </location>
</feature>
<evidence type="ECO:0000259" key="2">
    <source>
        <dbReference type="Pfam" id="PF00149"/>
    </source>
</evidence>
<name>A0AAV2T3Z9_CALDB</name>
<evidence type="ECO:0000313" key="4">
    <source>
        <dbReference type="EMBL" id="CAL5131945.1"/>
    </source>
</evidence>
<evidence type="ECO:0008006" key="6">
    <source>
        <dbReference type="Google" id="ProtNLM"/>
    </source>
</evidence>
<dbReference type="PANTHER" id="PTHR14795">
    <property type="entry name" value="HELICASE RELATED"/>
    <property type="match status" value="1"/>
</dbReference>
<dbReference type="GO" id="GO:0016787">
    <property type="term" value="F:hydrolase activity"/>
    <property type="evidence" value="ECO:0007669"/>
    <property type="project" value="InterPro"/>
</dbReference>
<dbReference type="InterPro" id="IPR004843">
    <property type="entry name" value="Calcineurin-like_PHP"/>
</dbReference>
<feature type="transmembrane region" description="Helical" evidence="1">
    <location>
        <begin position="552"/>
        <end position="572"/>
    </location>
</feature>
<dbReference type="CDD" id="cd07401">
    <property type="entry name" value="MPP_TMEM62_N"/>
    <property type="match status" value="1"/>
</dbReference>
<feature type="transmembrane region" description="Helical" evidence="1">
    <location>
        <begin position="578"/>
        <end position="596"/>
    </location>
</feature>